<dbReference type="Gene3D" id="1.10.10.10">
    <property type="entry name" value="Winged helix-like DNA-binding domain superfamily/Winged helix DNA-binding domain"/>
    <property type="match status" value="1"/>
</dbReference>
<dbReference type="EMBL" id="JACCEM010000002">
    <property type="protein sequence ID" value="NYT48469.1"/>
    <property type="molecule type" value="Genomic_DNA"/>
</dbReference>
<evidence type="ECO:0000259" key="5">
    <source>
        <dbReference type="PROSITE" id="PS51071"/>
    </source>
</evidence>
<dbReference type="SUPFAM" id="SSF46689">
    <property type="entry name" value="Homeodomain-like"/>
    <property type="match status" value="1"/>
</dbReference>
<dbReference type="Pfam" id="PF01380">
    <property type="entry name" value="SIS"/>
    <property type="match status" value="1"/>
</dbReference>
<reference evidence="7 8" key="1">
    <citation type="submission" date="2020-07" db="EMBL/GenBank/DDBJ databases">
        <title>Taxonomic revisions and descriptions of new bacterial species based on genomic comparisons in the high-G+C-content subgroup of the family Alcaligenaceae.</title>
        <authorList>
            <person name="Szabo A."/>
            <person name="Felfoldi T."/>
        </authorList>
    </citation>
    <scope>NUCLEOTIDE SEQUENCE [LARGE SCALE GENOMIC DNA]</scope>
    <source>
        <strain evidence="7 8">LMG 24012</strain>
    </source>
</reference>
<keyword evidence="1" id="KW-0805">Transcription regulation</keyword>
<accession>A0A853FWG5</accession>
<keyword evidence="2" id="KW-0238">DNA-binding</keyword>
<dbReference type="GO" id="GO:0003700">
    <property type="term" value="F:DNA-binding transcription factor activity"/>
    <property type="evidence" value="ECO:0007669"/>
    <property type="project" value="InterPro"/>
</dbReference>
<dbReference type="InterPro" id="IPR035472">
    <property type="entry name" value="RpiR-like_SIS"/>
</dbReference>
<dbReference type="Proteomes" id="UP000559809">
    <property type="component" value="Unassembled WGS sequence"/>
</dbReference>
<evidence type="ECO:0000256" key="2">
    <source>
        <dbReference type="ARBA" id="ARBA00023125"/>
    </source>
</evidence>
<dbReference type="InterPro" id="IPR046348">
    <property type="entry name" value="SIS_dom_sf"/>
</dbReference>
<dbReference type="GO" id="GO:0003677">
    <property type="term" value="F:DNA binding"/>
    <property type="evidence" value="ECO:0007669"/>
    <property type="project" value="UniProtKB-KW"/>
</dbReference>
<comment type="caution">
    <text evidence="7">The sequence shown here is derived from an EMBL/GenBank/DDBJ whole genome shotgun (WGS) entry which is preliminary data.</text>
</comment>
<evidence type="ECO:0000256" key="4">
    <source>
        <dbReference type="ARBA" id="ARBA00023163"/>
    </source>
</evidence>
<keyword evidence="3" id="KW-0324">Glycolysis</keyword>
<sequence>MPARIAQDLATLSAAERKVGQLLLDRTHDVAHAALGDVARLAGVSEPTVIRFCRSMGYKGWPDFKIQFAAGLMTGVPYVHSSLNADDGAGVLAAKVMDNAVSALLRARNDIQAGQVDAAIGLISRARRVEFYGVGNSGIVAQDAQHKFFRFDLATAAYSDSHVQLMAASLLGPSDVLVAISHSGRSREILDAVRLARRNRCPVVAITASGTPLADLAGVLLRADTQEDTELYSPMISRLVHLALIDVLALGVALKRGKEASRSLEKTKKSLRNRRSSL</sequence>
<dbReference type="Gene3D" id="3.40.50.10490">
    <property type="entry name" value="Glucose-6-phosphate isomerase like protein, domain 1"/>
    <property type="match status" value="1"/>
</dbReference>
<name>A0A853FWG5_9BURK</name>
<proteinExistence type="predicted"/>
<dbReference type="PROSITE" id="PS51464">
    <property type="entry name" value="SIS"/>
    <property type="match status" value="1"/>
</dbReference>
<protein>
    <submittedName>
        <fullName evidence="7">SIS domain-containing protein</fullName>
    </submittedName>
</protein>
<dbReference type="InterPro" id="IPR047640">
    <property type="entry name" value="RpiR-like"/>
</dbReference>
<feature type="domain" description="HTH rpiR-type" evidence="5">
    <location>
        <begin position="1"/>
        <end position="75"/>
    </location>
</feature>
<evidence type="ECO:0000313" key="8">
    <source>
        <dbReference type="Proteomes" id="UP000559809"/>
    </source>
</evidence>
<dbReference type="PROSITE" id="PS51071">
    <property type="entry name" value="HTH_RPIR"/>
    <property type="match status" value="1"/>
</dbReference>
<dbReference type="Pfam" id="PF01418">
    <property type="entry name" value="HTH_6"/>
    <property type="match status" value="1"/>
</dbReference>
<keyword evidence="4" id="KW-0804">Transcription</keyword>
<dbReference type="PROSITE" id="PS00356">
    <property type="entry name" value="HTH_LACI_1"/>
    <property type="match status" value="1"/>
</dbReference>
<dbReference type="AlphaFoldDB" id="A0A853FWG5"/>
<organism evidence="7 8">
    <name type="scientific">Parapusillimonas granuli</name>
    <dbReference type="NCBI Taxonomy" id="380911"/>
    <lineage>
        <taxon>Bacteria</taxon>
        <taxon>Pseudomonadati</taxon>
        <taxon>Pseudomonadota</taxon>
        <taxon>Betaproteobacteria</taxon>
        <taxon>Burkholderiales</taxon>
        <taxon>Alcaligenaceae</taxon>
        <taxon>Parapusillimonas</taxon>
    </lineage>
</organism>
<dbReference type="InterPro" id="IPR036388">
    <property type="entry name" value="WH-like_DNA-bd_sf"/>
</dbReference>
<gene>
    <name evidence="7" type="ORF">H0A72_04005</name>
</gene>
<dbReference type="InterPro" id="IPR009057">
    <property type="entry name" value="Homeodomain-like_sf"/>
</dbReference>
<evidence type="ECO:0000256" key="1">
    <source>
        <dbReference type="ARBA" id="ARBA00023015"/>
    </source>
</evidence>
<dbReference type="GO" id="GO:0006096">
    <property type="term" value="P:glycolytic process"/>
    <property type="evidence" value="ECO:0007669"/>
    <property type="project" value="UniProtKB-KW"/>
</dbReference>
<evidence type="ECO:0000313" key="7">
    <source>
        <dbReference type="EMBL" id="NYT48469.1"/>
    </source>
</evidence>
<keyword evidence="8" id="KW-1185">Reference proteome</keyword>
<dbReference type="PANTHER" id="PTHR30514">
    <property type="entry name" value="GLUCOKINASE"/>
    <property type="match status" value="1"/>
</dbReference>
<dbReference type="PANTHER" id="PTHR30514:SF1">
    <property type="entry name" value="HTH-TYPE TRANSCRIPTIONAL REGULATOR HEXR-RELATED"/>
    <property type="match status" value="1"/>
</dbReference>
<evidence type="ECO:0000256" key="3">
    <source>
        <dbReference type="ARBA" id="ARBA00023152"/>
    </source>
</evidence>
<dbReference type="InterPro" id="IPR001347">
    <property type="entry name" value="SIS_dom"/>
</dbReference>
<dbReference type="SUPFAM" id="SSF53697">
    <property type="entry name" value="SIS domain"/>
    <property type="match status" value="1"/>
</dbReference>
<feature type="domain" description="SIS" evidence="6">
    <location>
        <begin position="119"/>
        <end position="258"/>
    </location>
</feature>
<dbReference type="InterPro" id="IPR000281">
    <property type="entry name" value="HTH_RpiR"/>
</dbReference>
<dbReference type="GO" id="GO:0097367">
    <property type="term" value="F:carbohydrate derivative binding"/>
    <property type="evidence" value="ECO:0007669"/>
    <property type="project" value="InterPro"/>
</dbReference>
<dbReference type="CDD" id="cd05013">
    <property type="entry name" value="SIS_RpiR"/>
    <property type="match status" value="1"/>
</dbReference>
<evidence type="ECO:0000259" key="6">
    <source>
        <dbReference type="PROSITE" id="PS51464"/>
    </source>
</evidence>